<feature type="signal peptide" evidence="1">
    <location>
        <begin position="1"/>
        <end position="18"/>
    </location>
</feature>
<organism evidence="2 3">
    <name type="scientific">Pyronema omphalodes (strain CBS 100304)</name>
    <name type="common">Pyronema confluens</name>
    <dbReference type="NCBI Taxonomy" id="1076935"/>
    <lineage>
        <taxon>Eukaryota</taxon>
        <taxon>Fungi</taxon>
        <taxon>Dikarya</taxon>
        <taxon>Ascomycota</taxon>
        <taxon>Pezizomycotina</taxon>
        <taxon>Pezizomycetes</taxon>
        <taxon>Pezizales</taxon>
        <taxon>Pyronemataceae</taxon>
        <taxon>Pyronema</taxon>
    </lineage>
</organism>
<evidence type="ECO:0000313" key="2">
    <source>
        <dbReference type="EMBL" id="CCX11960.1"/>
    </source>
</evidence>
<sequence length="74" mass="8259">MHSALYVATAVLASLLMGDRTRVTKYLANRASTKSCALSPVTRRFNRVNDEPTIEHMHAFDVETLPKNAHVGYL</sequence>
<evidence type="ECO:0000313" key="3">
    <source>
        <dbReference type="Proteomes" id="UP000018144"/>
    </source>
</evidence>
<gene>
    <name evidence="2" type="ORF">PCON_11554</name>
</gene>
<keyword evidence="1" id="KW-0732">Signal</keyword>
<protein>
    <submittedName>
        <fullName evidence="2">Uncharacterized protein</fullName>
    </submittedName>
</protein>
<dbReference type="EMBL" id="HF935656">
    <property type="protein sequence ID" value="CCX11960.1"/>
    <property type="molecule type" value="Genomic_DNA"/>
</dbReference>
<dbReference type="AlphaFoldDB" id="U4L661"/>
<proteinExistence type="predicted"/>
<dbReference type="Proteomes" id="UP000018144">
    <property type="component" value="Unassembled WGS sequence"/>
</dbReference>
<feature type="chain" id="PRO_5004651702" evidence="1">
    <location>
        <begin position="19"/>
        <end position="74"/>
    </location>
</feature>
<accession>U4L661</accession>
<name>U4L661_PYROM</name>
<keyword evidence="3" id="KW-1185">Reference proteome</keyword>
<evidence type="ECO:0000256" key="1">
    <source>
        <dbReference type="SAM" id="SignalP"/>
    </source>
</evidence>
<reference evidence="2 3" key="1">
    <citation type="journal article" date="2013" name="PLoS Genet.">
        <title>The genome and development-dependent transcriptomes of Pyronema confluens: a window into fungal evolution.</title>
        <authorList>
            <person name="Traeger S."/>
            <person name="Altegoer F."/>
            <person name="Freitag M."/>
            <person name="Gabaldon T."/>
            <person name="Kempken F."/>
            <person name="Kumar A."/>
            <person name="Marcet-Houben M."/>
            <person name="Poggeler S."/>
            <person name="Stajich J.E."/>
            <person name="Nowrousian M."/>
        </authorList>
    </citation>
    <scope>NUCLEOTIDE SEQUENCE [LARGE SCALE GENOMIC DNA]</scope>
    <source>
        <strain evidence="3">CBS 100304</strain>
        <tissue evidence="2">Vegetative mycelium</tissue>
    </source>
</reference>